<keyword evidence="2" id="KW-0547">Nucleotide-binding</keyword>
<dbReference type="InterPro" id="IPR036388">
    <property type="entry name" value="WH-like_DNA-bd_sf"/>
</dbReference>
<dbReference type="Pfam" id="PF04326">
    <property type="entry name" value="SLFN_AlbA_2"/>
    <property type="match status" value="1"/>
</dbReference>
<accession>A0A2T5UBH3</accession>
<dbReference type="PANTHER" id="PTHR30595">
    <property type="entry name" value="GLPR-RELATED TRANSCRIPTIONAL REPRESSOR"/>
    <property type="match status" value="1"/>
</dbReference>
<dbReference type="Gene3D" id="3.30.565.60">
    <property type="match status" value="1"/>
</dbReference>
<dbReference type="AlphaFoldDB" id="A0A2T5UBH3"/>
<dbReference type="InterPro" id="IPR038475">
    <property type="entry name" value="RecG_C_sf"/>
</dbReference>
<protein>
    <submittedName>
        <fullName evidence="2">ATP-dependent DNA helicase RecG</fullName>
    </submittedName>
</protein>
<dbReference type="Gene3D" id="3.30.950.30">
    <property type="entry name" value="Schlafen, AAA domain"/>
    <property type="match status" value="1"/>
</dbReference>
<keyword evidence="2" id="KW-0067">ATP-binding</keyword>
<evidence type="ECO:0000259" key="1">
    <source>
        <dbReference type="Pfam" id="PF04326"/>
    </source>
</evidence>
<name>A0A2T5UBH3_9SPHN</name>
<sequence>MQISDITKAEADEILARSESHFFDFKSKRIAPAKLPRALSALGNAEGGEIYVGIEDSSVTGQRWDGFPIPEDANAIIAVLQDLFPNGETYSYSFLKCSGYPGLVLSCEVFKNQFIWKDTQGDIYLRRGAQSLKQDTFEKQERLRLNKGISSYEDSKVDMTISELSSSDAFTAFYEVIVPRAEPNAWLRKQKVIRDDQATVAGLILFSDEPQAVLPKAAIKISRYRTSDEPTRATLEGQPSTIEGCAVVLIKDAVDKIVETVERIPVMKDSGLKSVQYPRNAIHEIITNAIIHRDYSVNDDVHVRIFDNRIEIYSPGPLPAHVTVENILDERFARNQKIVRLTNKFPDAPNKDVGEGLNTAFEAMRELQLKDPVVVQINNGVLVTLKHEKLAEPEQAIISYLRDNDEVNNSKARAVTFIGSENKVKNIFRKMMTAGILERIPGRSQAKTGYTKGPNFPDA</sequence>
<dbReference type="InterPro" id="IPR038461">
    <property type="entry name" value="Schlafen_AlbA_2_dom_sf"/>
</dbReference>
<dbReference type="Pfam" id="PF13749">
    <property type="entry name" value="HATPase_c_4"/>
    <property type="match status" value="1"/>
</dbReference>
<dbReference type="OrthoDB" id="9805115at2"/>
<dbReference type="Gene3D" id="1.10.10.10">
    <property type="entry name" value="Winged helix-like DNA-binding domain superfamily/Winged helix DNA-binding domain"/>
    <property type="match status" value="1"/>
</dbReference>
<dbReference type="PANTHER" id="PTHR30595:SF6">
    <property type="entry name" value="SCHLAFEN ALBA-2 DOMAIN-CONTAINING PROTEIN"/>
    <property type="match status" value="1"/>
</dbReference>
<comment type="caution">
    <text evidence="2">The sequence shown here is derived from an EMBL/GenBank/DDBJ whole genome shotgun (WGS) entry which is preliminary data.</text>
</comment>
<proteinExistence type="predicted"/>
<keyword evidence="2" id="KW-0347">Helicase</keyword>
<dbReference type="GeneID" id="91004453"/>
<organism evidence="2 3">
    <name type="scientific">Sphingomonas faeni</name>
    <dbReference type="NCBI Taxonomy" id="185950"/>
    <lineage>
        <taxon>Bacteria</taxon>
        <taxon>Pseudomonadati</taxon>
        <taxon>Pseudomonadota</taxon>
        <taxon>Alphaproteobacteria</taxon>
        <taxon>Sphingomonadales</taxon>
        <taxon>Sphingomonadaceae</taxon>
        <taxon>Sphingomonas</taxon>
    </lineage>
</organism>
<keyword evidence="2" id="KW-0378">Hydrolase</keyword>
<evidence type="ECO:0000313" key="3">
    <source>
        <dbReference type="Proteomes" id="UP000244013"/>
    </source>
</evidence>
<reference evidence="2 3" key="1">
    <citation type="submission" date="2018-04" db="EMBL/GenBank/DDBJ databases">
        <title>Genomic Encyclopedia of Type Strains, Phase III (KMG-III): the genomes of soil and plant-associated and newly described type strains.</title>
        <authorList>
            <person name="Whitman W."/>
        </authorList>
    </citation>
    <scope>NUCLEOTIDE SEQUENCE [LARGE SCALE GENOMIC DNA]</scope>
    <source>
        <strain evidence="2 3">MA-olki</strain>
    </source>
</reference>
<dbReference type="Proteomes" id="UP000244013">
    <property type="component" value="Unassembled WGS sequence"/>
</dbReference>
<feature type="domain" description="Schlafen AlbA-2" evidence="1">
    <location>
        <begin position="19"/>
        <end position="132"/>
    </location>
</feature>
<dbReference type="RefSeq" id="WP_107951999.1">
    <property type="nucleotide sequence ID" value="NZ_QAYE01000001.1"/>
</dbReference>
<evidence type="ECO:0000313" key="2">
    <source>
        <dbReference type="EMBL" id="PTW48859.1"/>
    </source>
</evidence>
<dbReference type="InterPro" id="IPR007421">
    <property type="entry name" value="Schlafen_AlbA_2_dom"/>
</dbReference>
<dbReference type="EMBL" id="QAYE01000001">
    <property type="protein sequence ID" value="PTW48859.1"/>
    <property type="molecule type" value="Genomic_DNA"/>
</dbReference>
<gene>
    <name evidence="2" type="ORF">C8J25_101359</name>
</gene>
<dbReference type="GO" id="GO:0004386">
    <property type="term" value="F:helicase activity"/>
    <property type="evidence" value="ECO:0007669"/>
    <property type="project" value="UniProtKB-KW"/>
</dbReference>